<feature type="domain" description="Multidrug resistance protein MdtA-like barrel-sandwich hybrid" evidence="5">
    <location>
        <begin position="69"/>
        <end position="197"/>
    </location>
</feature>
<dbReference type="RefSeq" id="WP_376850156.1">
    <property type="nucleotide sequence ID" value="NZ_JBHSMF010000006.1"/>
</dbReference>
<dbReference type="Pfam" id="PF25967">
    <property type="entry name" value="RND-MFP_C"/>
    <property type="match status" value="1"/>
</dbReference>
<evidence type="ECO:0000256" key="3">
    <source>
        <dbReference type="ARBA" id="ARBA00022448"/>
    </source>
</evidence>
<accession>A0ABW0NDY4</accession>
<dbReference type="Pfam" id="PF25917">
    <property type="entry name" value="BSH_RND"/>
    <property type="match status" value="1"/>
</dbReference>
<dbReference type="Gene3D" id="2.40.420.20">
    <property type="match status" value="1"/>
</dbReference>
<comment type="subcellular location">
    <subcellularLocation>
        <location evidence="1">Cell envelope</location>
    </subcellularLocation>
</comment>
<dbReference type="Gene3D" id="1.10.287.470">
    <property type="entry name" value="Helix hairpin bin"/>
    <property type="match status" value="1"/>
</dbReference>
<name>A0ABW0NDY4_9BURK</name>
<protein>
    <submittedName>
        <fullName evidence="7">Efflux RND transporter periplasmic adaptor subunit</fullName>
    </submittedName>
</protein>
<evidence type="ECO:0000256" key="2">
    <source>
        <dbReference type="ARBA" id="ARBA00009477"/>
    </source>
</evidence>
<dbReference type="NCBIfam" id="TIGR01730">
    <property type="entry name" value="RND_mfp"/>
    <property type="match status" value="1"/>
</dbReference>
<dbReference type="InterPro" id="IPR006143">
    <property type="entry name" value="RND_pump_MFP"/>
</dbReference>
<dbReference type="PANTHER" id="PTHR30469">
    <property type="entry name" value="MULTIDRUG RESISTANCE PROTEIN MDTA"/>
    <property type="match status" value="1"/>
</dbReference>
<comment type="caution">
    <text evidence="7">The sequence shown here is derived from an EMBL/GenBank/DDBJ whole genome shotgun (WGS) entry which is preliminary data.</text>
</comment>
<evidence type="ECO:0000259" key="5">
    <source>
        <dbReference type="Pfam" id="PF25917"/>
    </source>
</evidence>
<sequence length="368" mass="38765">MLTRRIATRILLAAGLAVLAGCGEKSKAATEDTVARVKTMVVKAGGEARRRSLVGEVQPMEVWNLAFPVAGRITQLAVAEGDRVKKGQLLARIDPVPYEVRLKNAEAELRSSVSDSEEKRDALAARKTLSERGFMAASMVERYRVDYTLAQQKVSSSESAVALARRDLAATRLLAPADGVVSARQVEPFADVNAGQSVLRLDGAGGMRVAVRVPENLIEDFAVGAAAAIEVGGRKLQGRVSRIDARAGVGDSFPAYIALSGATQGLRAGVTAKVDFVVRPGAGGSERNIQVPMQAVLPGNGPGQGYVFVLDKSGNSVRRVPVQIRAVNDADMEIGEGLAPGDEIVTAGVAFLSDGQPVKRMQAMPGKQ</sequence>
<proteinExistence type="inferred from homology"/>
<comment type="similarity">
    <text evidence="2">Belongs to the membrane fusion protein (MFP) (TC 8.A.1) family.</text>
</comment>
<dbReference type="Proteomes" id="UP001596037">
    <property type="component" value="Unassembled WGS sequence"/>
</dbReference>
<evidence type="ECO:0000256" key="1">
    <source>
        <dbReference type="ARBA" id="ARBA00004196"/>
    </source>
</evidence>
<dbReference type="EMBL" id="JBHSMF010000006">
    <property type="protein sequence ID" value="MFC5498093.1"/>
    <property type="molecule type" value="Genomic_DNA"/>
</dbReference>
<feature type="domain" description="Multidrug resistance protein MdtA-like C-terminal permuted SH3" evidence="6">
    <location>
        <begin position="290"/>
        <end position="349"/>
    </location>
</feature>
<dbReference type="InterPro" id="IPR058625">
    <property type="entry name" value="MdtA-like_BSH"/>
</dbReference>
<gene>
    <name evidence="7" type="ORF">ACFPOE_11155</name>
</gene>
<keyword evidence="8" id="KW-1185">Reference proteome</keyword>
<keyword evidence="4" id="KW-0732">Signal</keyword>
<dbReference type="SUPFAM" id="SSF111369">
    <property type="entry name" value="HlyD-like secretion proteins"/>
    <property type="match status" value="1"/>
</dbReference>
<evidence type="ECO:0000313" key="7">
    <source>
        <dbReference type="EMBL" id="MFC5498093.1"/>
    </source>
</evidence>
<feature type="signal peptide" evidence="4">
    <location>
        <begin position="1"/>
        <end position="20"/>
    </location>
</feature>
<keyword evidence="3" id="KW-0813">Transport</keyword>
<organism evidence="7 8">
    <name type="scientific">Caenimonas terrae</name>
    <dbReference type="NCBI Taxonomy" id="696074"/>
    <lineage>
        <taxon>Bacteria</taxon>
        <taxon>Pseudomonadati</taxon>
        <taxon>Pseudomonadota</taxon>
        <taxon>Betaproteobacteria</taxon>
        <taxon>Burkholderiales</taxon>
        <taxon>Comamonadaceae</taxon>
        <taxon>Caenimonas</taxon>
    </lineage>
</organism>
<feature type="chain" id="PRO_5046910949" evidence="4">
    <location>
        <begin position="21"/>
        <end position="368"/>
    </location>
</feature>
<evidence type="ECO:0000259" key="6">
    <source>
        <dbReference type="Pfam" id="PF25967"/>
    </source>
</evidence>
<evidence type="ECO:0000313" key="8">
    <source>
        <dbReference type="Proteomes" id="UP001596037"/>
    </source>
</evidence>
<dbReference type="InterPro" id="IPR058627">
    <property type="entry name" value="MdtA-like_C"/>
</dbReference>
<dbReference type="Gene3D" id="2.40.30.170">
    <property type="match status" value="1"/>
</dbReference>
<dbReference type="PROSITE" id="PS51257">
    <property type="entry name" value="PROKAR_LIPOPROTEIN"/>
    <property type="match status" value="1"/>
</dbReference>
<dbReference type="Gene3D" id="2.40.50.100">
    <property type="match status" value="1"/>
</dbReference>
<reference evidence="8" key="1">
    <citation type="journal article" date="2019" name="Int. J. Syst. Evol. Microbiol.">
        <title>The Global Catalogue of Microorganisms (GCM) 10K type strain sequencing project: providing services to taxonomists for standard genome sequencing and annotation.</title>
        <authorList>
            <consortium name="The Broad Institute Genomics Platform"/>
            <consortium name="The Broad Institute Genome Sequencing Center for Infectious Disease"/>
            <person name="Wu L."/>
            <person name="Ma J."/>
        </authorList>
    </citation>
    <scope>NUCLEOTIDE SEQUENCE [LARGE SCALE GENOMIC DNA]</scope>
    <source>
        <strain evidence="8">CCUG 57401</strain>
    </source>
</reference>
<evidence type="ECO:0000256" key="4">
    <source>
        <dbReference type="SAM" id="SignalP"/>
    </source>
</evidence>